<feature type="transmembrane region" description="Helical" evidence="8">
    <location>
        <begin position="21"/>
        <end position="43"/>
    </location>
</feature>
<evidence type="ECO:0000256" key="6">
    <source>
        <dbReference type="ARBA" id="ARBA00022982"/>
    </source>
</evidence>
<dbReference type="GO" id="GO:0030313">
    <property type="term" value="C:cell envelope"/>
    <property type="evidence" value="ECO:0007669"/>
    <property type="project" value="UniProtKB-SubCell"/>
</dbReference>
<dbReference type="Proteomes" id="UP000051035">
    <property type="component" value="Unassembled WGS sequence"/>
</dbReference>
<comment type="caution">
    <text evidence="11">The sequence shown here is derived from an EMBL/GenBank/DDBJ whole genome shotgun (WGS) entry which is preliminary data.</text>
</comment>
<dbReference type="Gene3D" id="1.10.3820.10">
    <property type="entry name" value="Di-heme elbow motif domain"/>
    <property type="match status" value="1"/>
</dbReference>
<keyword evidence="4" id="KW-0479">Metal-binding</keyword>
<evidence type="ECO:0000256" key="8">
    <source>
        <dbReference type="SAM" id="Phobius"/>
    </source>
</evidence>
<dbReference type="InterPro" id="IPR012286">
    <property type="entry name" value="Tetrahaem_cytochrome"/>
</dbReference>
<keyword evidence="2" id="KW-0813">Transport</keyword>
<keyword evidence="8" id="KW-0812">Transmembrane</keyword>
<dbReference type="PANTHER" id="PTHR35038">
    <property type="entry name" value="DISSIMILATORY SULFITE REDUCTASE SIRA"/>
    <property type="match status" value="1"/>
</dbReference>
<keyword evidence="5" id="KW-0732">Signal</keyword>
<evidence type="ECO:0000259" key="9">
    <source>
        <dbReference type="Pfam" id="PF03264"/>
    </source>
</evidence>
<feature type="non-terminal residue" evidence="11">
    <location>
        <position position="374"/>
    </location>
</feature>
<dbReference type="EMBL" id="LJVA01000129">
    <property type="protein sequence ID" value="KPL07354.1"/>
    <property type="molecule type" value="Genomic_DNA"/>
</dbReference>
<feature type="domain" description="Tetrahaem cytochrome" evidence="10">
    <location>
        <begin position="216"/>
        <end position="296"/>
    </location>
</feature>
<evidence type="ECO:0000256" key="3">
    <source>
        <dbReference type="ARBA" id="ARBA00022617"/>
    </source>
</evidence>
<accession>A0A0S8JCJ2</accession>
<dbReference type="Pfam" id="PF14537">
    <property type="entry name" value="Cytochrom_c3_2"/>
    <property type="match status" value="1"/>
</dbReference>
<dbReference type="GO" id="GO:0046872">
    <property type="term" value="F:metal ion binding"/>
    <property type="evidence" value="ECO:0007669"/>
    <property type="project" value="UniProtKB-KW"/>
</dbReference>
<name>A0A0S8JCJ2_UNCT6</name>
<evidence type="ECO:0000256" key="5">
    <source>
        <dbReference type="ARBA" id="ARBA00022729"/>
    </source>
</evidence>
<sequence>MRRFFHNVAAWWSWRLDRKARFAIAVALAIIILIMVMSEVSMFPRFCLTCHYMVPYYDNWRTSTHNQVRCVTCHYPPTLDGWFEGKRQAASQLVTYMLNTYKTKPVAEIEDASCLRKGCHDKRLLAGAIQFKPVLFAHRPHLTQLRRGKVLRCTSCHSQIVQGEHITVTETTCFLCHFKGMEAGEAMPGCPSCHGAPEEIGAGRRIGYDHGEVVSRGLPCKQCHYSVTRGDGAVPRQQCLSCHGEMERLAFYDRSVLLHQYHVSDHKIECFECHLDIEHGLPEFAEGGPLNCQSCHPDHHWAERAMYTGSGGSGVEEMPSLMFVGSVTCRACHTVQIGDHLSGRIYQADGAACVYCHGEGYRSLFEDWGTAGRS</sequence>
<proteinExistence type="predicted"/>
<evidence type="ECO:0000313" key="11">
    <source>
        <dbReference type="EMBL" id="KPL07354.1"/>
    </source>
</evidence>
<organism evidence="11 12">
    <name type="scientific">candidate division TA06 bacterium SM1_40</name>
    <dbReference type="NCBI Taxonomy" id="1703773"/>
    <lineage>
        <taxon>Bacteria</taxon>
        <taxon>Bacteria division TA06</taxon>
    </lineage>
</organism>
<dbReference type="InterPro" id="IPR036280">
    <property type="entry name" value="Multihaem_cyt_sf"/>
</dbReference>
<evidence type="ECO:0000256" key="2">
    <source>
        <dbReference type="ARBA" id="ARBA00022448"/>
    </source>
</evidence>
<reference evidence="11 12" key="1">
    <citation type="journal article" date="2015" name="Microbiome">
        <title>Genomic resolution of linkages in carbon, nitrogen, and sulfur cycling among widespread estuary sediment bacteria.</title>
        <authorList>
            <person name="Baker B.J."/>
            <person name="Lazar C.S."/>
            <person name="Teske A.P."/>
            <person name="Dick G.J."/>
        </authorList>
    </citation>
    <scope>NUCLEOTIDE SEQUENCE [LARGE SCALE GENOMIC DNA]</scope>
    <source>
        <strain evidence="11">SM1_40</strain>
    </source>
</reference>
<dbReference type="Gene3D" id="3.90.10.10">
    <property type="entry name" value="Cytochrome C3"/>
    <property type="match status" value="1"/>
</dbReference>
<dbReference type="SUPFAM" id="SSF48695">
    <property type="entry name" value="Multiheme cytochromes"/>
    <property type="match status" value="1"/>
</dbReference>
<gene>
    <name evidence="11" type="ORF">AMJ71_09200</name>
</gene>
<dbReference type="InterPro" id="IPR038266">
    <property type="entry name" value="NapC/NirT_cytc_sf"/>
</dbReference>
<dbReference type="AlphaFoldDB" id="A0A0S8JCJ2"/>
<dbReference type="InterPro" id="IPR005126">
    <property type="entry name" value="NapC/NirT_cyt_c_N"/>
</dbReference>
<keyword evidence="8" id="KW-1133">Transmembrane helix</keyword>
<evidence type="ECO:0000313" key="12">
    <source>
        <dbReference type="Proteomes" id="UP000051035"/>
    </source>
</evidence>
<keyword evidence="8" id="KW-0472">Membrane</keyword>
<keyword evidence="7" id="KW-0408">Iron</keyword>
<dbReference type="Pfam" id="PF03264">
    <property type="entry name" value="Cytochrom_NNT"/>
    <property type="match status" value="1"/>
</dbReference>
<keyword evidence="6" id="KW-0249">Electron transport</keyword>
<dbReference type="InterPro" id="IPR051829">
    <property type="entry name" value="Multiheme_Cytochr_ET"/>
</dbReference>
<feature type="domain" description="NapC/NirT cytochrome c N-terminal" evidence="9">
    <location>
        <begin position="25"/>
        <end position="105"/>
    </location>
</feature>
<evidence type="ECO:0000256" key="4">
    <source>
        <dbReference type="ARBA" id="ARBA00022723"/>
    </source>
</evidence>
<comment type="subcellular location">
    <subcellularLocation>
        <location evidence="1">Cell envelope</location>
    </subcellularLocation>
</comment>
<protein>
    <submittedName>
        <fullName evidence="11">Uncharacterized protein</fullName>
    </submittedName>
</protein>
<evidence type="ECO:0000256" key="7">
    <source>
        <dbReference type="ARBA" id="ARBA00023004"/>
    </source>
</evidence>
<evidence type="ECO:0000259" key="10">
    <source>
        <dbReference type="Pfam" id="PF14537"/>
    </source>
</evidence>
<keyword evidence="3" id="KW-0349">Heme</keyword>
<evidence type="ECO:0000256" key="1">
    <source>
        <dbReference type="ARBA" id="ARBA00004196"/>
    </source>
</evidence>